<dbReference type="Proteomes" id="UP001162156">
    <property type="component" value="Unassembled WGS sequence"/>
</dbReference>
<dbReference type="AlphaFoldDB" id="A0AAV8Y2Z6"/>
<sequence>MMKKALGLWTQMQEEDLAATDQFLSTLGDYLQKKGLQVPFIIRVSQTQKTRTAPQPPNIYSLFRQKVKSEDLDTALEHKHETLAIKYAKNGIVAPLNVLWTHYFINGNDEKAEQIWKDYLKDSPRIMFQK</sequence>
<protein>
    <submittedName>
        <fullName evidence="1">Uncharacterized protein</fullName>
    </submittedName>
</protein>
<dbReference type="EMBL" id="JANEYF010002513">
    <property type="protein sequence ID" value="KAJ8945403.1"/>
    <property type="molecule type" value="Genomic_DNA"/>
</dbReference>
<keyword evidence="2" id="KW-1185">Reference proteome</keyword>
<reference evidence="1" key="1">
    <citation type="journal article" date="2023" name="Insect Mol. Biol.">
        <title>Genome sequencing provides insights into the evolution of gene families encoding plant cell wall-degrading enzymes in longhorned beetles.</title>
        <authorList>
            <person name="Shin N.R."/>
            <person name="Okamura Y."/>
            <person name="Kirsch R."/>
            <person name="Pauchet Y."/>
        </authorList>
    </citation>
    <scope>NUCLEOTIDE SEQUENCE</scope>
    <source>
        <strain evidence="1">RBIC_L_NR</strain>
    </source>
</reference>
<evidence type="ECO:0000313" key="1">
    <source>
        <dbReference type="EMBL" id="KAJ8945403.1"/>
    </source>
</evidence>
<comment type="caution">
    <text evidence="1">The sequence shown here is derived from an EMBL/GenBank/DDBJ whole genome shotgun (WGS) entry which is preliminary data.</text>
</comment>
<gene>
    <name evidence="1" type="ORF">NQ314_009241</name>
</gene>
<accession>A0AAV8Y2Z6</accession>
<organism evidence="1 2">
    <name type="scientific">Rhamnusium bicolor</name>
    <dbReference type="NCBI Taxonomy" id="1586634"/>
    <lineage>
        <taxon>Eukaryota</taxon>
        <taxon>Metazoa</taxon>
        <taxon>Ecdysozoa</taxon>
        <taxon>Arthropoda</taxon>
        <taxon>Hexapoda</taxon>
        <taxon>Insecta</taxon>
        <taxon>Pterygota</taxon>
        <taxon>Neoptera</taxon>
        <taxon>Endopterygota</taxon>
        <taxon>Coleoptera</taxon>
        <taxon>Polyphaga</taxon>
        <taxon>Cucujiformia</taxon>
        <taxon>Chrysomeloidea</taxon>
        <taxon>Cerambycidae</taxon>
        <taxon>Lepturinae</taxon>
        <taxon>Rhagiini</taxon>
        <taxon>Rhamnusium</taxon>
    </lineage>
</organism>
<name>A0AAV8Y2Z6_9CUCU</name>
<evidence type="ECO:0000313" key="2">
    <source>
        <dbReference type="Proteomes" id="UP001162156"/>
    </source>
</evidence>
<proteinExistence type="predicted"/>